<feature type="compositionally biased region" description="Low complexity" evidence="1">
    <location>
        <begin position="11"/>
        <end position="23"/>
    </location>
</feature>
<accession>A0A0H5RED0</accession>
<organism evidence="2">
    <name type="scientific">Spongospora subterranea</name>
    <dbReference type="NCBI Taxonomy" id="70186"/>
    <lineage>
        <taxon>Eukaryota</taxon>
        <taxon>Sar</taxon>
        <taxon>Rhizaria</taxon>
        <taxon>Endomyxa</taxon>
        <taxon>Phytomyxea</taxon>
        <taxon>Plasmodiophorida</taxon>
        <taxon>Plasmodiophoridae</taxon>
        <taxon>Spongospora</taxon>
    </lineage>
</organism>
<feature type="region of interest" description="Disordered" evidence="1">
    <location>
        <begin position="1"/>
        <end position="23"/>
    </location>
</feature>
<proteinExistence type="predicted"/>
<reference evidence="2" key="1">
    <citation type="submission" date="2015-04" db="EMBL/GenBank/DDBJ databases">
        <title>The genome sequence of the plant pathogenic Rhizarian Plasmodiophora brassicae reveals insights in its biotrophic life cycle and the origin of chitin synthesis.</title>
        <authorList>
            <person name="Schwelm A."/>
            <person name="Fogelqvist J."/>
            <person name="Knaust A."/>
            <person name="Julke S."/>
            <person name="Lilja T."/>
            <person name="Dhandapani V."/>
            <person name="Bonilla-Rosso G."/>
            <person name="Karlsson M."/>
            <person name="Shevchenko A."/>
            <person name="Choi S.R."/>
            <person name="Kim H.G."/>
            <person name="Park J.Y."/>
            <person name="Lim Y.P."/>
            <person name="Ludwig-Muller J."/>
            <person name="Dixelius C."/>
        </authorList>
    </citation>
    <scope>NUCLEOTIDE SEQUENCE</scope>
    <source>
        <tissue evidence="2">Potato root galls</tissue>
    </source>
</reference>
<name>A0A0H5RED0_9EUKA</name>
<feature type="non-terminal residue" evidence="2">
    <location>
        <position position="1"/>
    </location>
</feature>
<dbReference type="AlphaFoldDB" id="A0A0H5RED0"/>
<evidence type="ECO:0000256" key="1">
    <source>
        <dbReference type="SAM" id="MobiDB-lite"/>
    </source>
</evidence>
<sequence length="162" mass="17201">QSSVAAGAQNQTTTPATPQTQTTVPAIAQTTAPTIVAIQTAAPATGLNQTTVPIMSSVNATLAPAVTSGATPAPTDKHTGVEHNDEIHGWEAQGSFQHGQMHAVVKSKKGLPANMDPNDRRVQVLYFLQFYSPVSVYEQPSAVFLFFNAKKPVAHKPNMRIN</sequence>
<protein>
    <submittedName>
        <fullName evidence="2">Uncharacterized protein</fullName>
    </submittedName>
</protein>
<feature type="compositionally biased region" description="Polar residues" evidence="1">
    <location>
        <begin position="1"/>
        <end position="10"/>
    </location>
</feature>
<evidence type="ECO:0000313" key="2">
    <source>
        <dbReference type="EMBL" id="CRZ12358.1"/>
    </source>
</evidence>
<dbReference type="EMBL" id="HACM01011916">
    <property type="protein sequence ID" value="CRZ12358.1"/>
    <property type="molecule type" value="Transcribed_RNA"/>
</dbReference>